<dbReference type="RefSeq" id="WP_274149385.1">
    <property type="nucleotide sequence ID" value="NZ_CP117811.1"/>
</dbReference>
<name>A0ABY7VNH4_9BACT</name>
<organism evidence="3 4">
    <name type="scientific">Lentisphaera profundi</name>
    <dbReference type="NCBI Taxonomy" id="1658616"/>
    <lineage>
        <taxon>Bacteria</taxon>
        <taxon>Pseudomonadati</taxon>
        <taxon>Lentisphaerota</taxon>
        <taxon>Lentisphaeria</taxon>
        <taxon>Lentisphaerales</taxon>
        <taxon>Lentisphaeraceae</taxon>
        <taxon>Lentisphaera</taxon>
    </lineage>
</organism>
<proteinExistence type="predicted"/>
<keyword evidence="1" id="KW-0732">Signal</keyword>
<dbReference type="SUPFAM" id="SSF56436">
    <property type="entry name" value="C-type lectin-like"/>
    <property type="match status" value="1"/>
</dbReference>
<feature type="signal peptide" evidence="1">
    <location>
        <begin position="1"/>
        <end position="18"/>
    </location>
</feature>
<dbReference type="EMBL" id="CP117811">
    <property type="protein sequence ID" value="WDE95670.1"/>
    <property type="molecule type" value="Genomic_DNA"/>
</dbReference>
<feature type="domain" description="C-type lectin" evidence="2">
    <location>
        <begin position="221"/>
        <end position="335"/>
    </location>
</feature>
<dbReference type="Pfam" id="PF00059">
    <property type="entry name" value="Lectin_C"/>
    <property type="match status" value="1"/>
</dbReference>
<reference evidence="3 4" key="1">
    <citation type="submission" date="2023-02" db="EMBL/GenBank/DDBJ databases">
        <title>Genome sequence of Lentisphaera profundi SAORIC-696.</title>
        <authorList>
            <person name="Kim e."/>
            <person name="Cho J.-C."/>
            <person name="Choi A."/>
            <person name="Kang I."/>
        </authorList>
    </citation>
    <scope>NUCLEOTIDE SEQUENCE [LARGE SCALE GENOMIC DNA]</scope>
    <source>
        <strain evidence="3 4">SAORIC-696</strain>
    </source>
</reference>
<dbReference type="InterPro" id="IPR050111">
    <property type="entry name" value="C-type_lectin/snaclec_domain"/>
</dbReference>
<dbReference type="SMART" id="SM00034">
    <property type="entry name" value="CLECT"/>
    <property type="match status" value="1"/>
</dbReference>
<dbReference type="InterPro" id="IPR016186">
    <property type="entry name" value="C-type_lectin-like/link_sf"/>
</dbReference>
<dbReference type="InterPro" id="IPR016187">
    <property type="entry name" value="CTDL_fold"/>
</dbReference>
<dbReference type="PROSITE" id="PS50041">
    <property type="entry name" value="C_TYPE_LECTIN_2"/>
    <property type="match status" value="1"/>
</dbReference>
<protein>
    <submittedName>
        <fullName evidence="3">C-type lectin domain-containing protein</fullName>
    </submittedName>
</protein>
<dbReference type="Proteomes" id="UP001214250">
    <property type="component" value="Chromosome 1"/>
</dbReference>
<evidence type="ECO:0000313" key="4">
    <source>
        <dbReference type="Proteomes" id="UP001214250"/>
    </source>
</evidence>
<keyword evidence="4" id="KW-1185">Reference proteome</keyword>
<feature type="chain" id="PRO_5046094326" evidence="1">
    <location>
        <begin position="19"/>
        <end position="345"/>
    </location>
</feature>
<evidence type="ECO:0000256" key="1">
    <source>
        <dbReference type="SAM" id="SignalP"/>
    </source>
</evidence>
<evidence type="ECO:0000259" key="2">
    <source>
        <dbReference type="PROSITE" id="PS50041"/>
    </source>
</evidence>
<sequence>MKTILMALMLSLTTATWAQGTLDELKQTHELKTKVLGKKYNSSCESLKTKLCELEIKLQNKFMESANLDSATYMDDIIRDNKPTTATPPEYKKLLAAFKKRMDKIEVGYQKQLQEQIEKTKVDAKELIRSYMRKKDLASAKDTNAYMLSLKIDKPATLAKTETVELPTVVAGVTNDKMLKVNENDEKHKSITIEKIEKGLGYKTSALIRKTNHKLASFCKSTGNYYKFFPTGIDVTWEQAQQQCREMGGHLVTITNENEMSHVLSLPNLPEGQLAFIGKSDMNLSGNWEWITKEKMTYINWYPGQPDGPKGGSKGQYYGLLYKNHFSDVNNNWQSLNGFICEWPK</sequence>
<dbReference type="Gene3D" id="3.10.100.10">
    <property type="entry name" value="Mannose-Binding Protein A, subunit A"/>
    <property type="match status" value="1"/>
</dbReference>
<evidence type="ECO:0000313" key="3">
    <source>
        <dbReference type="EMBL" id="WDE95670.1"/>
    </source>
</evidence>
<dbReference type="CDD" id="cd00037">
    <property type="entry name" value="CLECT"/>
    <property type="match status" value="1"/>
</dbReference>
<dbReference type="PANTHER" id="PTHR22803">
    <property type="entry name" value="MANNOSE, PHOSPHOLIPASE, LECTIN RECEPTOR RELATED"/>
    <property type="match status" value="1"/>
</dbReference>
<accession>A0ABY7VNH4</accession>
<dbReference type="InterPro" id="IPR001304">
    <property type="entry name" value="C-type_lectin-like"/>
</dbReference>
<gene>
    <name evidence="3" type="ORF">PQO03_08055</name>
</gene>